<dbReference type="InterPro" id="IPR035931">
    <property type="entry name" value="YlxR-like_sf"/>
</dbReference>
<evidence type="ECO:0000259" key="1">
    <source>
        <dbReference type="Pfam" id="PF04296"/>
    </source>
</evidence>
<dbReference type="PANTHER" id="PTHR34215:SF1">
    <property type="entry name" value="YLXR DOMAIN-CONTAINING PROTEIN"/>
    <property type="match status" value="1"/>
</dbReference>
<accession>A0A7Z0DBG4</accession>
<dbReference type="AlphaFoldDB" id="A0A7Z0DBG4"/>
<evidence type="ECO:0000313" key="3">
    <source>
        <dbReference type="Proteomes" id="UP000527616"/>
    </source>
</evidence>
<comment type="caution">
    <text evidence="2">The sequence shown here is derived from an EMBL/GenBank/DDBJ whole genome shotgun (WGS) entry which is preliminary data.</text>
</comment>
<sequence length="97" mass="10212">MSEGPAPTRTCVGCRRRAPQAELCRLAVGAGGAIAIGRTLPGRGAWLHPDPGCLDLARRRRALPRALRVPADGLRVDWGALAARLERPDATVLGPAD</sequence>
<name>A0A7Z0DBG4_9ACTN</name>
<protein>
    <recommendedName>
        <fullName evidence="1">YlxR domain-containing protein</fullName>
    </recommendedName>
</protein>
<dbReference type="PANTHER" id="PTHR34215">
    <property type="entry name" value="BLL0784 PROTEIN"/>
    <property type="match status" value="1"/>
</dbReference>
<dbReference type="InterPro" id="IPR037465">
    <property type="entry name" value="YlxR"/>
</dbReference>
<dbReference type="EMBL" id="JACBZS010000001">
    <property type="protein sequence ID" value="NYI72240.1"/>
    <property type="molecule type" value="Genomic_DNA"/>
</dbReference>
<dbReference type="Pfam" id="PF04296">
    <property type="entry name" value="YlxR"/>
    <property type="match status" value="1"/>
</dbReference>
<gene>
    <name evidence="2" type="ORF">GGQ54_002800</name>
</gene>
<dbReference type="Gene3D" id="3.30.1230.10">
    <property type="entry name" value="YlxR-like"/>
    <property type="match status" value="1"/>
</dbReference>
<evidence type="ECO:0000313" key="2">
    <source>
        <dbReference type="EMBL" id="NYI72240.1"/>
    </source>
</evidence>
<keyword evidence="3" id="KW-1185">Reference proteome</keyword>
<dbReference type="RefSeq" id="WP_179445964.1">
    <property type="nucleotide sequence ID" value="NZ_JACBZS010000001.1"/>
</dbReference>
<dbReference type="SUPFAM" id="SSF64376">
    <property type="entry name" value="YlxR-like"/>
    <property type="match status" value="1"/>
</dbReference>
<dbReference type="InterPro" id="IPR007393">
    <property type="entry name" value="YlxR_dom"/>
</dbReference>
<dbReference type="Proteomes" id="UP000527616">
    <property type="component" value="Unassembled WGS sequence"/>
</dbReference>
<reference evidence="2 3" key="1">
    <citation type="submission" date="2020-07" db="EMBL/GenBank/DDBJ databases">
        <title>Sequencing the genomes of 1000 actinobacteria strains.</title>
        <authorList>
            <person name="Klenk H.-P."/>
        </authorList>
    </citation>
    <scope>NUCLEOTIDE SEQUENCE [LARGE SCALE GENOMIC DNA]</scope>
    <source>
        <strain evidence="2 3">DSM 103164</strain>
    </source>
</reference>
<organism evidence="2 3">
    <name type="scientific">Naumannella cuiyingiana</name>
    <dbReference type="NCBI Taxonomy" id="1347891"/>
    <lineage>
        <taxon>Bacteria</taxon>
        <taxon>Bacillati</taxon>
        <taxon>Actinomycetota</taxon>
        <taxon>Actinomycetes</taxon>
        <taxon>Propionibacteriales</taxon>
        <taxon>Propionibacteriaceae</taxon>
        <taxon>Naumannella</taxon>
    </lineage>
</organism>
<proteinExistence type="predicted"/>
<feature type="domain" description="YlxR" evidence="1">
    <location>
        <begin position="9"/>
        <end position="71"/>
    </location>
</feature>